<dbReference type="Proteomes" id="UP000275772">
    <property type="component" value="Unassembled WGS sequence"/>
</dbReference>
<proteinExistence type="predicted"/>
<evidence type="ECO:0000313" key="2">
    <source>
        <dbReference type="Proteomes" id="UP000275772"/>
    </source>
</evidence>
<dbReference type="VEuPathDB" id="FungiDB:BLGHR1_17222"/>
<evidence type="ECO:0000313" key="1">
    <source>
        <dbReference type="EMBL" id="SZF06419.1"/>
    </source>
</evidence>
<accession>A0A383V354</accession>
<protein>
    <submittedName>
        <fullName evidence="1">Uncharacterized protein</fullName>
    </submittedName>
</protein>
<gene>
    <name evidence="1" type="ORF">BLGHR1_17222</name>
</gene>
<dbReference type="AlphaFoldDB" id="A0A383V354"/>
<dbReference type="EMBL" id="UNSH01000097">
    <property type="protein sequence ID" value="SZF06419.1"/>
    <property type="molecule type" value="Genomic_DNA"/>
</dbReference>
<reference evidence="1 2" key="1">
    <citation type="submission" date="2017-11" db="EMBL/GenBank/DDBJ databases">
        <authorList>
            <person name="Kracher B."/>
        </authorList>
    </citation>
    <scope>NUCLEOTIDE SEQUENCE [LARGE SCALE GENOMIC DNA]</scope>
    <source>
        <strain evidence="1 2">RACE1</strain>
    </source>
</reference>
<sequence length="66" mass="6919">MPAIIVSGHANHLIIVPLSCIRTPSPASTEEQSITIFAIFSSNGSANPTCPTTPFSKNVKGRIPIS</sequence>
<name>A0A383V354_BLUHO</name>
<organism evidence="1 2">
    <name type="scientific">Blumeria hordei</name>
    <name type="common">Barley powdery mildew</name>
    <name type="synonym">Blumeria graminis f. sp. hordei</name>
    <dbReference type="NCBI Taxonomy" id="2867405"/>
    <lineage>
        <taxon>Eukaryota</taxon>
        <taxon>Fungi</taxon>
        <taxon>Dikarya</taxon>
        <taxon>Ascomycota</taxon>
        <taxon>Pezizomycotina</taxon>
        <taxon>Leotiomycetes</taxon>
        <taxon>Erysiphales</taxon>
        <taxon>Erysiphaceae</taxon>
        <taxon>Blumeria</taxon>
    </lineage>
</organism>